<evidence type="ECO:0000313" key="2">
    <source>
        <dbReference type="Proteomes" id="UP001150830"/>
    </source>
</evidence>
<reference evidence="1" key="1">
    <citation type="submission" date="2022-11" db="EMBL/GenBank/DDBJ databases">
        <title>Parathalassolutuus dongxingensis gen. nov., sp. nov., a novel member of family Oceanospirillaceae isolated from a coastal shrimp pond in Guangxi, China.</title>
        <authorList>
            <person name="Chen H."/>
        </authorList>
    </citation>
    <scope>NUCLEOTIDE SEQUENCE</scope>
    <source>
        <strain evidence="1">G-43</strain>
    </source>
</reference>
<sequence>MAELKYKKLFSGLIGVCYSQFYIESEDHDDYDSCEEQFKGQNNGLCGAATPERIFFTARPKDSVIDLDINLYAEKPEVNEVYTDIVEVSFRPGEEPIFLCQWAHEEVYPLNLDNGDYRVRYSIVGLDNDYDYDEEDDEYFQKPVPGQKYLIEIWPQEKSQDQIIKQTSMEAAYWHREWGSRK</sequence>
<dbReference type="AlphaFoldDB" id="A0A9X3EF10"/>
<name>A0A9X3EF10_9GAMM</name>
<proteinExistence type="predicted"/>
<comment type="caution">
    <text evidence="1">The sequence shown here is derived from an EMBL/GenBank/DDBJ whole genome shotgun (WGS) entry which is preliminary data.</text>
</comment>
<evidence type="ECO:0000313" key="1">
    <source>
        <dbReference type="EMBL" id="MCY0966377.1"/>
    </source>
</evidence>
<dbReference type="Proteomes" id="UP001150830">
    <property type="component" value="Unassembled WGS sequence"/>
</dbReference>
<protein>
    <submittedName>
        <fullName evidence="1">Uncharacterized protein</fullName>
    </submittedName>
</protein>
<keyword evidence="2" id="KW-1185">Reference proteome</keyword>
<dbReference type="EMBL" id="JAPNOA010000048">
    <property type="protein sequence ID" value="MCY0966377.1"/>
    <property type="molecule type" value="Genomic_DNA"/>
</dbReference>
<dbReference type="RefSeq" id="WP_283174588.1">
    <property type="nucleotide sequence ID" value="NZ_JAPNOA010000048.1"/>
</dbReference>
<gene>
    <name evidence="1" type="ORF">OUO13_14365</name>
</gene>
<organism evidence="1 2">
    <name type="scientific">Parathalassolituus penaei</name>
    <dbReference type="NCBI Taxonomy" id="2997323"/>
    <lineage>
        <taxon>Bacteria</taxon>
        <taxon>Pseudomonadati</taxon>
        <taxon>Pseudomonadota</taxon>
        <taxon>Gammaproteobacteria</taxon>
        <taxon>Oceanospirillales</taxon>
        <taxon>Oceanospirillaceae</taxon>
        <taxon>Parathalassolituus</taxon>
    </lineage>
</organism>
<accession>A0A9X3EF10</accession>